<accession>A0ABZ2N4Y8</accession>
<dbReference type="Pfam" id="PF05768">
    <property type="entry name" value="Glrx-like"/>
    <property type="match status" value="1"/>
</dbReference>
<dbReference type="InterPro" id="IPR008554">
    <property type="entry name" value="Glutaredoxin-like"/>
</dbReference>
<sequence>MKEIIFYTRPQCPLCIEAQIVLQLVQEEVPIVVHERNINEQDEWTEKYGLMIPVIEYNDEIIQYGAIDYPALIKKLQ</sequence>
<dbReference type="SUPFAM" id="SSF52833">
    <property type="entry name" value="Thioredoxin-like"/>
    <property type="match status" value="1"/>
</dbReference>
<evidence type="ECO:0000313" key="1">
    <source>
        <dbReference type="EMBL" id="WXB92673.1"/>
    </source>
</evidence>
<reference evidence="1 2" key="1">
    <citation type="submission" date="2024-02" db="EMBL/GenBank/DDBJ databases">
        <title>Seven novel Bacillus-like species.</title>
        <authorList>
            <person name="Liu G."/>
        </authorList>
    </citation>
    <scope>NUCLEOTIDE SEQUENCE [LARGE SCALE GENOMIC DNA]</scope>
    <source>
        <strain evidence="1 2">FJAT-52991</strain>
    </source>
</reference>
<dbReference type="InterPro" id="IPR036249">
    <property type="entry name" value="Thioredoxin-like_sf"/>
</dbReference>
<dbReference type="Proteomes" id="UP001387364">
    <property type="component" value="Chromosome"/>
</dbReference>
<gene>
    <name evidence="1" type="ORF">WDJ61_15805</name>
</gene>
<dbReference type="Gene3D" id="3.40.30.10">
    <property type="entry name" value="Glutaredoxin"/>
    <property type="match status" value="1"/>
</dbReference>
<name>A0ABZ2N4Y8_9BACI</name>
<dbReference type="PANTHER" id="PTHR33558:SF1">
    <property type="entry name" value="GLUTAREDOXIN-LIKE PROTEIN C5ORF63 HOMOLOG"/>
    <property type="match status" value="1"/>
</dbReference>
<dbReference type="RefSeq" id="WP_338751410.1">
    <property type="nucleotide sequence ID" value="NZ_CP147404.1"/>
</dbReference>
<dbReference type="PANTHER" id="PTHR33558">
    <property type="entry name" value="GLUTAREDOXIN-LIKE PROTEIN C5ORF63 HOMOLOG"/>
    <property type="match status" value="1"/>
</dbReference>
<dbReference type="InterPro" id="IPR052565">
    <property type="entry name" value="Glutaredoxin-like_YDR286C"/>
</dbReference>
<evidence type="ECO:0000313" key="2">
    <source>
        <dbReference type="Proteomes" id="UP001387364"/>
    </source>
</evidence>
<dbReference type="EMBL" id="CP147404">
    <property type="protein sequence ID" value="WXB92673.1"/>
    <property type="molecule type" value="Genomic_DNA"/>
</dbReference>
<organism evidence="1 2">
    <name type="scientific">Bacillus kandeliae</name>
    <dbReference type="NCBI Taxonomy" id="3129297"/>
    <lineage>
        <taxon>Bacteria</taxon>
        <taxon>Bacillati</taxon>
        <taxon>Bacillota</taxon>
        <taxon>Bacilli</taxon>
        <taxon>Bacillales</taxon>
        <taxon>Bacillaceae</taxon>
        <taxon>Bacillus</taxon>
    </lineage>
</organism>
<keyword evidence="2" id="KW-1185">Reference proteome</keyword>
<proteinExistence type="predicted"/>
<protein>
    <submittedName>
        <fullName evidence="1">Glutaredoxin family protein</fullName>
    </submittedName>
</protein>